<accession>A0A6M3SWV6</accession>
<name>A0A6M3SWV6_9CAUD</name>
<keyword evidence="2" id="KW-1185">Reference proteome</keyword>
<dbReference type="RefSeq" id="YP_009952951.1">
    <property type="nucleotide sequence ID" value="NC_051617.1"/>
</dbReference>
<organism evidence="1 2">
    <name type="scientific">Mycobacterium phage Chris</name>
    <dbReference type="NCBI Taxonomy" id="2725626"/>
    <lineage>
        <taxon>Viruses</taxon>
        <taxon>Duplodnaviria</taxon>
        <taxon>Heunggongvirae</taxon>
        <taxon>Uroviricota</taxon>
        <taxon>Caudoviricetes</taxon>
        <taxon>Weiservirinae</taxon>
        <taxon>Anayavirus</taxon>
        <taxon>Anayavirus chris</taxon>
    </lineage>
</organism>
<proteinExistence type="predicted"/>
<reference evidence="1 2" key="1">
    <citation type="submission" date="2020-04" db="EMBL/GenBank/DDBJ databases">
        <authorList>
            <person name="Davenport L."/>
            <person name="Mcconahy L."/>
            <person name="Chen A."/>
            <person name="Cottrell A."/>
            <person name="Drouin R."/>
            <person name="Erdman M."/>
            <person name="Goranson S."/>
            <person name="Harrington A."/>
            <person name="Hecht A."/>
            <person name="Ramos M."/>
            <person name="Schutt J."/>
            <person name="Hayes S.G."/>
            <person name="Haydock J."/>
            <person name="Ettinger A.-S.H."/>
            <person name="Anders K.R."/>
            <person name="Garlena R.A."/>
            <person name="Russell D.A."/>
            <person name="Pope W.H."/>
            <person name="Jacobs-Sera D."/>
            <person name="Hatfull G.F."/>
        </authorList>
    </citation>
    <scope>NUCLEOTIDE SEQUENCE [LARGE SCALE GENOMIC DNA]</scope>
</reference>
<gene>
    <name evidence="1" type="primary">63</name>
    <name evidence="1" type="ORF">SEA_CHRIS_63</name>
</gene>
<dbReference type="Proteomes" id="UP000501603">
    <property type="component" value="Segment"/>
</dbReference>
<evidence type="ECO:0000313" key="1">
    <source>
        <dbReference type="EMBL" id="QJD50465.1"/>
    </source>
</evidence>
<protein>
    <submittedName>
        <fullName evidence="1">Uncharacterized protein</fullName>
    </submittedName>
</protein>
<evidence type="ECO:0000313" key="2">
    <source>
        <dbReference type="Proteomes" id="UP000501603"/>
    </source>
</evidence>
<dbReference type="GeneID" id="60324414"/>
<dbReference type="EMBL" id="MT310860">
    <property type="protein sequence ID" value="QJD50465.1"/>
    <property type="molecule type" value="Genomic_DNA"/>
</dbReference>
<sequence>MSHYMTTVPKGCACHHYPVRDPAEPQLGQWLEMEPNPSCWVHFPRPWRIRRLVEPLPTLRHDEPAGQVVVGWVVEQLYGMPDGAADYAVVEYFEDGRTAIGTFAEASLSRL</sequence>
<dbReference type="KEGG" id="vg:60324414"/>